<dbReference type="SUPFAM" id="SSF52172">
    <property type="entry name" value="CheY-like"/>
    <property type="match status" value="1"/>
</dbReference>
<sequence length="122" mass="13352">MAKIVFIEDEPALQKSLGEFLRSQGHEVYSALNGEEGLTMVRTYHPDLALIDIVLPRMDGLEVLRTMRSDPVLRNIAAVMLTNSESSDAVEEAVALGAKAYLIKTSYTLAEVSEKLKSILGS</sequence>
<feature type="modified residue" description="4-aspartylphosphate" evidence="2">
    <location>
        <position position="52"/>
    </location>
</feature>
<dbReference type="InterPro" id="IPR001789">
    <property type="entry name" value="Sig_transdc_resp-reg_receiver"/>
</dbReference>
<dbReference type="Pfam" id="PF00072">
    <property type="entry name" value="Response_reg"/>
    <property type="match status" value="1"/>
</dbReference>
<dbReference type="InterPro" id="IPR050595">
    <property type="entry name" value="Bact_response_regulator"/>
</dbReference>
<dbReference type="Gene3D" id="3.40.50.2300">
    <property type="match status" value="1"/>
</dbReference>
<dbReference type="PANTHER" id="PTHR44591:SF3">
    <property type="entry name" value="RESPONSE REGULATORY DOMAIN-CONTAINING PROTEIN"/>
    <property type="match status" value="1"/>
</dbReference>
<dbReference type="PROSITE" id="PS50110">
    <property type="entry name" value="RESPONSE_REGULATORY"/>
    <property type="match status" value="1"/>
</dbReference>
<evidence type="ECO:0000313" key="4">
    <source>
        <dbReference type="EMBL" id="OHA08400.1"/>
    </source>
</evidence>
<dbReference type="STRING" id="1802281.A3A44_00150"/>
<comment type="caution">
    <text evidence="4">The sequence shown here is derived from an EMBL/GenBank/DDBJ whole genome shotgun (WGS) entry which is preliminary data.</text>
</comment>
<dbReference type="SMART" id="SM00448">
    <property type="entry name" value="REC"/>
    <property type="match status" value="1"/>
</dbReference>
<name>A0A1G2LA07_9BACT</name>
<dbReference type="AlphaFoldDB" id="A0A1G2LA07"/>
<reference evidence="4 5" key="1">
    <citation type="journal article" date="2016" name="Nat. Commun.">
        <title>Thousands of microbial genomes shed light on interconnected biogeochemical processes in an aquifer system.</title>
        <authorList>
            <person name="Anantharaman K."/>
            <person name="Brown C.T."/>
            <person name="Hug L.A."/>
            <person name="Sharon I."/>
            <person name="Castelle C.J."/>
            <person name="Probst A.J."/>
            <person name="Thomas B.C."/>
            <person name="Singh A."/>
            <person name="Wilkins M.J."/>
            <person name="Karaoz U."/>
            <person name="Brodie E.L."/>
            <person name="Williams K.H."/>
            <person name="Hubbard S.S."/>
            <person name="Banfield J.F."/>
        </authorList>
    </citation>
    <scope>NUCLEOTIDE SEQUENCE [LARGE SCALE GENOMIC DNA]</scope>
</reference>
<proteinExistence type="predicted"/>
<dbReference type="InterPro" id="IPR011006">
    <property type="entry name" value="CheY-like_superfamily"/>
</dbReference>
<dbReference type="PANTHER" id="PTHR44591">
    <property type="entry name" value="STRESS RESPONSE REGULATOR PROTEIN 1"/>
    <property type="match status" value="1"/>
</dbReference>
<organism evidence="4 5">
    <name type="scientific">Candidatus Sungbacteria bacterium RIFCSPLOWO2_01_FULL_60_25</name>
    <dbReference type="NCBI Taxonomy" id="1802281"/>
    <lineage>
        <taxon>Bacteria</taxon>
        <taxon>Candidatus Sungiibacteriota</taxon>
    </lineage>
</organism>
<keyword evidence="1 2" id="KW-0597">Phosphoprotein</keyword>
<dbReference type="GO" id="GO:0000160">
    <property type="term" value="P:phosphorelay signal transduction system"/>
    <property type="evidence" value="ECO:0007669"/>
    <property type="project" value="InterPro"/>
</dbReference>
<evidence type="ECO:0000256" key="1">
    <source>
        <dbReference type="ARBA" id="ARBA00022553"/>
    </source>
</evidence>
<protein>
    <recommendedName>
        <fullName evidence="3">Response regulatory domain-containing protein</fullName>
    </recommendedName>
</protein>
<feature type="domain" description="Response regulatory" evidence="3">
    <location>
        <begin position="3"/>
        <end position="119"/>
    </location>
</feature>
<gene>
    <name evidence="4" type="ORF">A3A44_00150</name>
</gene>
<evidence type="ECO:0000313" key="5">
    <source>
        <dbReference type="Proteomes" id="UP000178977"/>
    </source>
</evidence>
<dbReference type="EMBL" id="MHQT01000041">
    <property type="protein sequence ID" value="OHA08400.1"/>
    <property type="molecule type" value="Genomic_DNA"/>
</dbReference>
<accession>A0A1G2LA07</accession>
<dbReference type="Proteomes" id="UP000178977">
    <property type="component" value="Unassembled WGS sequence"/>
</dbReference>
<dbReference type="CDD" id="cd00156">
    <property type="entry name" value="REC"/>
    <property type="match status" value="1"/>
</dbReference>
<evidence type="ECO:0000256" key="2">
    <source>
        <dbReference type="PROSITE-ProRule" id="PRU00169"/>
    </source>
</evidence>
<evidence type="ECO:0000259" key="3">
    <source>
        <dbReference type="PROSITE" id="PS50110"/>
    </source>
</evidence>